<gene>
    <name evidence="2" type="ORF">THSYN_12575</name>
</gene>
<sequence>MTSFRLVDEDYLESAFSGDGARLYGGRWNTPGVAVIYTAQSLSLAQLELLVHLEADDVLRRHWRYFAVEVDSRAILVCESWADLPPDYAAWPAPASTRALGERWIAESVSVGLSVPSAVTPGEHNILLNPAHPGYAAAVVVGAPRPLRLDRRLVKG</sequence>
<evidence type="ECO:0000313" key="3">
    <source>
        <dbReference type="Proteomes" id="UP000232638"/>
    </source>
</evidence>
<dbReference type="KEGG" id="tsy:THSYN_12575"/>
<feature type="domain" description="RES" evidence="1">
    <location>
        <begin position="15"/>
        <end position="142"/>
    </location>
</feature>
<accession>A0A2K8U7Z1</accession>
<dbReference type="Proteomes" id="UP000232638">
    <property type="component" value="Chromosome"/>
</dbReference>
<organism evidence="2 3">
    <name type="scientific">Candidatus Thiodictyon syntrophicum</name>
    <dbReference type="NCBI Taxonomy" id="1166950"/>
    <lineage>
        <taxon>Bacteria</taxon>
        <taxon>Pseudomonadati</taxon>
        <taxon>Pseudomonadota</taxon>
        <taxon>Gammaproteobacteria</taxon>
        <taxon>Chromatiales</taxon>
        <taxon>Chromatiaceae</taxon>
        <taxon>Thiodictyon</taxon>
    </lineage>
</organism>
<evidence type="ECO:0000313" key="2">
    <source>
        <dbReference type="EMBL" id="AUB81712.1"/>
    </source>
</evidence>
<dbReference type="EMBL" id="CP020370">
    <property type="protein sequence ID" value="AUB81712.1"/>
    <property type="molecule type" value="Genomic_DNA"/>
</dbReference>
<evidence type="ECO:0000259" key="1">
    <source>
        <dbReference type="SMART" id="SM00953"/>
    </source>
</evidence>
<dbReference type="RefSeq" id="WP_100919469.1">
    <property type="nucleotide sequence ID" value="NZ_CP020370.1"/>
</dbReference>
<protein>
    <recommendedName>
        <fullName evidence="1">RES domain-containing protein</fullName>
    </recommendedName>
</protein>
<dbReference type="OrthoDB" id="9789501at2"/>
<dbReference type="SMART" id="SM00953">
    <property type="entry name" value="RES"/>
    <property type="match status" value="1"/>
</dbReference>
<reference evidence="2 3" key="1">
    <citation type="submission" date="2017-03" db="EMBL/GenBank/DDBJ databases">
        <title>Complete genome sequence of Candidatus 'Thiodictyon syntrophicum' sp. nov. strain Cad16T, a photolithoautotroph purple sulfur bacterium isolated from an alpine meromictic lake.</title>
        <authorList>
            <person name="Luedin S.M."/>
            <person name="Pothier J.F."/>
            <person name="Danza F."/>
            <person name="Storelli N."/>
            <person name="Wittwer M."/>
            <person name="Tonolla M."/>
        </authorList>
    </citation>
    <scope>NUCLEOTIDE SEQUENCE [LARGE SCALE GENOMIC DNA]</scope>
    <source>
        <strain evidence="2 3">Cad16T</strain>
    </source>
</reference>
<dbReference type="AlphaFoldDB" id="A0A2K8U7Z1"/>
<dbReference type="InterPro" id="IPR014914">
    <property type="entry name" value="RES_dom"/>
</dbReference>
<keyword evidence="3" id="KW-1185">Reference proteome</keyword>
<dbReference type="Pfam" id="PF08808">
    <property type="entry name" value="RES"/>
    <property type="match status" value="1"/>
</dbReference>
<proteinExistence type="predicted"/>
<name>A0A2K8U7Z1_9GAMM</name>